<sequence>GPPPSYAFVTRFYRSSLRPSTTLIVFKYQYLHHLRKIGYLRNYRVDRIQNVPQLAVLCLAQGIMYMVVFAIELYGIFAAAKNNLRLVRLYAFGSIISVLVVMAGNLWDVVIHFQLKDEIIKLCSQLLDGDEVVYFGLFGPTTRHIVSPDEAAQYCRNAWTHDSWSDIVYFVIISFISILFSVIAFSFLHQLRDPTSAANIGRAPSSQAQTNGYSSYYNPPYSMPYNGPYEGQPRGYQYQTGYAQYAPPPGPPPNATRDDPFVPPKDIDWDKEGRPPSYIGDDHGYGSGGKDDKNDPFADRHDRV</sequence>
<feature type="transmembrane region" description="Helical" evidence="2">
    <location>
        <begin position="167"/>
        <end position="188"/>
    </location>
</feature>
<feature type="compositionally biased region" description="Basic and acidic residues" evidence="1">
    <location>
        <begin position="256"/>
        <end position="304"/>
    </location>
</feature>
<evidence type="ECO:0000313" key="3">
    <source>
        <dbReference type="EMBL" id="PFH47603.1"/>
    </source>
</evidence>
<reference evidence="3 4" key="1">
    <citation type="submission" date="2014-02" db="EMBL/GenBank/DDBJ databases">
        <title>Transposable element dynamics among asymbiotic and ectomycorrhizal Amanita fungi.</title>
        <authorList>
            <consortium name="DOE Joint Genome Institute"/>
            <person name="Hess J."/>
            <person name="Skrede I."/>
            <person name="Wolfe B."/>
            <person name="LaButti K."/>
            <person name="Ohm R.A."/>
            <person name="Grigoriev I.V."/>
            <person name="Pringle A."/>
        </authorList>
    </citation>
    <scope>NUCLEOTIDE SEQUENCE [LARGE SCALE GENOMIC DNA]</scope>
    <source>
        <strain evidence="3 4">SKay4041</strain>
    </source>
</reference>
<name>A0A2A9NIW0_9AGAR</name>
<proteinExistence type="predicted"/>
<organism evidence="3 4">
    <name type="scientific">Amanita thiersii Skay4041</name>
    <dbReference type="NCBI Taxonomy" id="703135"/>
    <lineage>
        <taxon>Eukaryota</taxon>
        <taxon>Fungi</taxon>
        <taxon>Dikarya</taxon>
        <taxon>Basidiomycota</taxon>
        <taxon>Agaricomycotina</taxon>
        <taxon>Agaricomycetes</taxon>
        <taxon>Agaricomycetidae</taxon>
        <taxon>Agaricales</taxon>
        <taxon>Pluteineae</taxon>
        <taxon>Amanitaceae</taxon>
        <taxon>Amanita</taxon>
    </lineage>
</organism>
<protein>
    <submittedName>
        <fullName evidence="3">Uncharacterized protein</fullName>
    </submittedName>
</protein>
<feature type="non-terminal residue" evidence="3">
    <location>
        <position position="1"/>
    </location>
</feature>
<evidence type="ECO:0000256" key="2">
    <source>
        <dbReference type="SAM" id="Phobius"/>
    </source>
</evidence>
<feature type="region of interest" description="Disordered" evidence="1">
    <location>
        <begin position="240"/>
        <end position="304"/>
    </location>
</feature>
<keyword evidence="2" id="KW-0472">Membrane</keyword>
<keyword evidence="4" id="KW-1185">Reference proteome</keyword>
<dbReference type="EMBL" id="KZ302102">
    <property type="protein sequence ID" value="PFH47603.1"/>
    <property type="molecule type" value="Genomic_DNA"/>
</dbReference>
<evidence type="ECO:0000256" key="1">
    <source>
        <dbReference type="SAM" id="MobiDB-lite"/>
    </source>
</evidence>
<dbReference type="OrthoDB" id="3352285at2759"/>
<dbReference type="Proteomes" id="UP000242287">
    <property type="component" value="Unassembled WGS sequence"/>
</dbReference>
<dbReference type="AlphaFoldDB" id="A0A2A9NIW0"/>
<keyword evidence="2" id="KW-0812">Transmembrane</keyword>
<keyword evidence="2" id="KW-1133">Transmembrane helix</keyword>
<feature type="transmembrane region" description="Helical" evidence="2">
    <location>
        <begin position="89"/>
        <end position="107"/>
    </location>
</feature>
<feature type="transmembrane region" description="Helical" evidence="2">
    <location>
        <begin position="54"/>
        <end position="77"/>
    </location>
</feature>
<accession>A0A2A9NIW0</accession>
<gene>
    <name evidence="3" type="ORF">AMATHDRAFT_151712</name>
</gene>
<evidence type="ECO:0000313" key="4">
    <source>
        <dbReference type="Proteomes" id="UP000242287"/>
    </source>
</evidence>